<dbReference type="Pfam" id="PF07072">
    <property type="entry name" value="ZapD"/>
    <property type="match status" value="1"/>
</dbReference>
<organism evidence="6 7">
    <name type="scientific">Kingella potus</name>
    <dbReference type="NCBI Taxonomy" id="265175"/>
    <lineage>
        <taxon>Bacteria</taxon>
        <taxon>Pseudomonadati</taxon>
        <taxon>Pseudomonadota</taxon>
        <taxon>Betaproteobacteria</taxon>
        <taxon>Neisseriales</taxon>
        <taxon>Neisseriaceae</taxon>
        <taxon>Kingella</taxon>
    </lineage>
</organism>
<dbReference type="GO" id="GO:0005737">
    <property type="term" value="C:cytoplasm"/>
    <property type="evidence" value="ECO:0007669"/>
    <property type="project" value="UniProtKB-SubCell"/>
</dbReference>
<dbReference type="GO" id="GO:0032153">
    <property type="term" value="C:cell division site"/>
    <property type="evidence" value="ECO:0007669"/>
    <property type="project" value="TreeGrafter"/>
</dbReference>
<dbReference type="Gene3D" id="2.60.440.10">
    <property type="entry name" value="YacF-like domains"/>
    <property type="match status" value="1"/>
</dbReference>
<keyword evidence="4 5" id="KW-0131">Cell cycle</keyword>
<dbReference type="RefSeq" id="WP_115307875.1">
    <property type="nucleotide sequence ID" value="NZ_CP091516.1"/>
</dbReference>
<dbReference type="AlphaFoldDB" id="A0A377R032"/>
<dbReference type="OrthoDB" id="5294622at2"/>
<dbReference type="NCBIfam" id="NF003656">
    <property type="entry name" value="PRK05287.1-4"/>
    <property type="match status" value="1"/>
</dbReference>
<comment type="subcellular location">
    <subcellularLocation>
        <location evidence="5">Cytoplasm</location>
    </subcellularLocation>
    <text evidence="5">Localizes to mid-cell in an FtsZ-dependent manner.</text>
</comment>
<protein>
    <recommendedName>
        <fullName evidence="5">Cell division protein ZapD</fullName>
    </recommendedName>
    <alternativeName>
        <fullName evidence="5">Z ring-associated protein D</fullName>
    </alternativeName>
</protein>
<comment type="function">
    <text evidence="5">Cell division factor that enhances FtsZ-ring assembly. Directly interacts with FtsZ and promotes bundling of FtsZ protofilaments, with a reduction in FtsZ GTPase activity.</text>
</comment>
<comment type="subunit">
    <text evidence="5">Interacts with FtsZ.</text>
</comment>
<name>A0A377R032_9NEIS</name>
<keyword evidence="7" id="KW-1185">Reference proteome</keyword>
<dbReference type="InterPro" id="IPR027462">
    <property type="entry name" value="ZapD_C"/>
</dbReference>
<dbReference type="Gene3D" id="1.10.3900.10">
    <property type="entry name" value="YacF-like"/>
    <property type="match status" value="1"/>
</dbReference>
<dbReference type="PANTHER" id="PTHR39455">
    <property type="entry name" value="CELL DIVISION PROTEIN ZAPD"/>
    <property type="match status" value="1"/>
</dbReference>
<dbReference type="Proteomes" id="UP000254293">
    <property type="component" value="Unassembled WGS sequence"/>
</dbReference>
<proteinExistence type="inferred from homology"/>
<evidence type="ECO:0000256" key="3">
    <source>
        <dbReference type="ARBA" id="ARBA00023210"/>
    </source>
</evidence>
<dbReference type="GO" id="GO:0043093">
    <property type="term" value="P:FtsZ-dependent cytokinesis"/>
    <property type="evidence" value="ECO:0007669"/>
    <property type="project" value="UniProtKB-UniRule"/>
</dbReference>
<evidence type="ECO:0000256" key="1">
    <source>
        <dbReference type="ARBA" id="ARBA00022490"/>
    </source>
</evidence>
<dbReference type="EMBL" id="UGJJ01000001">
    <property type="protein sequence ID" value="STR00627.1"/>
    <property type="molecule type" value="Genomic_DNA"/>
</dbReference>
<evidence type="ECO:0000256" key="4">
    <source>
        <dbReference type="ARBA" id="ARBA00023306"/>
    </source>
</evidence>
<evidence type="ECO:0000313" key="6">
    <source>
        <dbReference type="EMBL" id="STR00627.1"/>
    </source>
</evidence>
<keyword evidence="1 5" id="KW-0963">Cytoplasm</keyword>
<evidence type="ECO:0000256" key="5">
    <source>
        <dbReference type="HAMAP-Rule" id="MF_01092"/>
    </source>
</evidence>
<dbReference type="PANTHER" id="PTHR39455:SF1">
    <property type="entry name" value="CELL DIVISION PROTEIN ZAPD"/>
    <property type="match status" value="1"/>
</dbReference>
<keyword evidence="2 5" id="KW-0132">Cell division</keyword>
<dbReference type="InterPro" id="IPR036268">
    <property type="entry name" value="ZapD_sf"/>
</dbReference>
<accession>A0A377R032</accession>
<dbReference type="GO" id="GO:0000917">
    <property type="term" value="P:division septum assembly"/>
    <property type="evidence" value="ECO:0007669"/>
    <property type="project" value="UniProtKB-KW"/>
</dbReference>
<reference evidence="6 7" key="1">
    <citation type="submission" date="2018-06" db="EMBL/GenBank/DDBJ databases">
        <authorList>
            <consortium name="Pathogen Informatics"/>
            <person name="Doyle S."/>
        </authorList>
    </citation>
    <scope>NUCLEOTIDE SEQUENCE [LARGE SCALE GENOMIC DNA]</scope>
    <source>
        <strain evidence="6 7">NCTC13336</strain>
    </source>
</reference>
<evidence type="ECO:0000256" key="2">
    <source>
        <dbReference type="ARBA" id="ARBA00022618"/>
    </source>
</evidence>
<evidence type="ECO:0000313" key="7">
    <source>
        <dbReference type="Proteomes" id="UP000254293"/>
    </source>
</evidence>
<comment type="similarity">
    <text evidence="5">Belongs to the ZapD family.</text>
</comment>
<dbReference type="SUPFAM" id="SSF160950">
    <property type="entry name" value="YacF-like"/>
    <property type="match status" value="1"/>
</dbReference>
<dbReference type="HAMAP" id="MF_01092">
    <property type="entry name" value="ZapD"/>
    <property type="match status" value="1"/>
</dbReference>
<dbReference type="InterPro" id="IPR009777">
    <property type="entry name" value="ZapD"/>
</dbReference>
<gene>
    <name evidence="5" type="primary">zapD</name>
    <name evidence="6" type="ORF">NCTC13336_00836</name>
</gene>
<keyword evidence="3 5" id="KW-0717">Septation</keyword>
<sequence>MITFEHPLSERVRNFLRIEYLFKRFQDEISCPHSVWAHHLALSTLFDIMESAARAELKLDILQELERQKQMVAQSRTQESAQMLQEDLKQVAQGLLGIQQKFGQHLRENEWLMALKQRMLVPGGTSPFDLPSYYYWQQRPFEERLADLQKWIRTLKPTYDAISVLLRILRQNSWEVSCVARHGNYQHASLAQNIHLLSIEVGKNHRVMPEVSANKYFTHIRFLAISEERPRGPQVDKDIPFKMMMSSFNREVG</sequence>